<dbReference type="EMBL" id="JABWMH010000002">
    <property type="protein sequence ID" value="NVD27482.1"/>
    <property type="molecule type" value="Genomic_DNA"/>
</dbReference>
<dbReference type="PRINTS" id="PR00111">
    <property type="entry name" value="ABHYDROLASE"/>
</dbReference>
<dbReference type="RefSeq" id="WP_176279004.1">
    <property type="nucleotide sequence ID" value="NZ_JABWMH010000002.1"/>
</dbReference>
<keyword evidence="1" id="KW-1133">Transmembrane helix</keyword>
<dbReference type="InterPro" id="IPR050266">
    <property type="entry name" value="AB_hydrolase_sf"/>
</dbReference>
<keyword evidence="3" id="KW-0378">Hydrolase</keyword>
<dbReference type="Proteomes" id="UP000652427">
    <property type="component" value="Unassembled WGS sequence"/>
</dbReference>
<reference evidence="3 4" key="1">
    <citation type="submission" date="2020-06" db="EMBL/GenBank/DDBJ databases">
        <authorList>
            <person name="Kim S.-J."/>
            <person name="Park S.-J."/>
        </authorList>
    </citation>
    <scope>NUCLEOTIDE SEQUENCE [LARGE SCALE GENOMIC DNA]</scope>
    <source>
        <strain evidence="3 4">SW-151</strain>
    </source>
</reference>
<dbReference type="InterPro" id="IPR029058">
    <property type="entry name" value="AB_hydrolase_fold"/>
</dbReference>
<proteinExistence type="predicted"/>
<feature type="transmembrane region" description="Helical" evidence="1">
    <location>
        <begin position="6"/>
        <end position="30"/>
    </location>
</feature>
<evidence type="ECO:0000313" key="4">
    <source>
        <dbReference type="Proteomes" id="UP000652427"/>
    </source>
</evidence>
<dbReference type="Pfam" id="PF00561">
    <property type="entry name" value="Abhydrolase_1"/>
    <property type="match status" value="1"/>
</dbReference>
<name>A0ABX2N185_9SPHN</name>
<accession>A0ABX2N185</accession>
<dbReference type="SUPFAM" id="SSF53474">
    <property type="entry name" value="alpha/beta-Hydrolases"/>
    <property type="match status" value="1"/>
</dbReference>
<comment type="caution">
    <text evidence="3">The sequence shown here is derived from an EMBL/GenBank/DDBJ whole genome shotgun (WGS) entry which is preliminary data.</text>
</comment>
<evidence type="ECO:0000259" key="2">
    <source>
        <dbReference type="Pfam" id="PF00561"/>
    </source>
</evidence>
<dbReference type="InterPro" id="IPR000073">
    <property type="entry name" value="AB_hydrolase_1"/>
</dbReference>
<evidence type="ECO:0000256" key="1">
    <source>
        <dbReference type="SAM" id="Phobius"/>
    </source>
</evidence>
<dbReference type="Gene3D" id="3.40.50.1820">
    <property type="entry name" value="alpha/beta hydrolase"/>
    <property type="match status" value="1"/>
</dbReference>
<sequence>MEIFITVLGIIMVGLIALYVLFPRTLFGFFRDTLRKRGKLTVKSIRVGDMIWPYLEGGSPDAEPLVLLHGFGGDKDNWAAYAPEIVGKYRLISPDLPGFGENVRDIDRDYDMATQAARVRDFLDAMGIEKCHIGGNSMGGFVSLRFALDFPERLISMTLFNNAGVVGANESKLQQEAQGGKNPLEIHSPDDVKRMLAFVAHKPMKVPGQFRKIFYEDFAVHRDLLDKIFWTLVEDGTVKPLNDQLGQVKTPTLIIWGRHDQLIDVSCVDVLKNGIANAESVVFEDVGHIPMIENPKGTARHHLEFLAKH</sequence>
<keyword evidence="1" id="KW-0812">Transmembrane</keyword>
<dbReference type="PANTHER" id="PTHR43798">
    <property type="entry name" value="MONOACYLGLYCEROL LIPASE"/>
    <property type="match status" value="1"/>
</dbReference>
<organism evidence="3 4">
    <name type="scientific">Parasphingorhabdus flavimaris</name>
    <dbReference type="NCBI Taxonomy" id="266812"/>
    <lineage>
        <taxon>Bacteria</taxon>
        <taxon>Pseudomonadati</taxon>
        <taxon>Pseudomonadota</taxon>
        <taxon>Alphaproteobacteria</taxon>
        <taxon>Sphingomonadales</taxon>
        <taxon>Sphingomonadaceae</taxon>
        <taxon>Parasphingorhabdus</taxon>
    </lineage>
</organism>
<evidence type="ECO:0000313" key="3">
    <source>
        <dbReference type="EMBL" id="NVD27482.1"/>
    </source>
</evidence>
<keyword evidence="1" id="KW-0472">Membrane</keyword>
<dbReference type="PANTHER" id="PTHR43798:SF5">
    <property type="entry name" value="MONOACYLGLYCEROL LIPASE ABHD6"/>
    <property type="match status" value="1"/>
</dbReference>
<protein>
    <submittedName>
        <fullName evidence="3">Alpha/beta fold hydrolase</fullName>
    </submittedName>
</protein>
<dbReference type="GO" id="GO:0016787">
    <property type="term" value="F:hydrolase activity"/>
    <property type="evidence" value="ECO:0007669"/>
    <property type="project" value="UniProtKB-KW"/>
</dbReference>
<feature type="domain" description="AB hydrolase-1" evidence="2">
    <location>
        <begin position="64"/>
        <end position="295"/>
    </location>
</feature>
<gene>
    <name evidence="3" type="ORF">HUO14_06140</name>
</gene>
<keyword evidence="4" id="KW-1185">Reference proteome</keyword>